<proteinExistence type="predicted"/>
<gene>
    <name evidence="1" type="ORF">VA599_00010</name>
</gene>
<comment type="caution">
    <text evidence="1">The sequence shown here is derived from an EMBL/GenBank/DDBJ whole genome shotgun (WGS) entry which is preliminary data.</text>
</comment>
<dbReference type="RefSeq" id="WP_346787233.1">
    <property type="nucleotide sequence ID" value="NZ_JAYFSJ010000001.1"/>
</dbReference>
<name>A0ABV0CGJ2_9NEIS</name>
<sequence length="96" mass="11179">MDRDSILIELEELLIQHRDGFYTDGELTSLCLEIMGRNPCGQVWEAMPEHVKSVLINQLRDFSDDDDIVTFGRTNARDAKKEMLRVKIWLEDRGLI</sequence>
<keyword evidence="2" id="KW-1185">Reference proteome</keyword>
<reference evidence="1 2" key="1">
    <citation type="submission" date="2023-12" db="EMBL/GenBank/DDBJ databases">
        <title>Chromobacterium sp. strain TRC.1.1.SA producing antimicrobial pigment.</title>
        <authorList>
            <person name="Verma N."/>
            <person name="Choksket S."/>
            <person name="Pinnaka A.K."/>
            <person name="Korpole S."/>
        </authorList>
    </citation>
    <scope>NUCLEOTIDE SEQUENCE [LARGE SCALE GENOMIC DNA]</scope>
    <source>
        <strain evidence="1 2">TRC1.1.SA</strain>
    </source>
</reference>
<accession>A0ABV0CGJ2</accession>
<dbReference type="EMBL" id="JAYFSJ010000001">
    <property type="protein sequence ID" value="MEN7429104.1"/>
    <property type="molecule type" value="Genomic_DNA"/>
</dbReference>
<evidence type="ECO:0000313" key="1">
    <source>
        <dbReference type="EMBL" id="MEN7429104.1"/>
    </source>
</evidence>
<dbReference type="Proteomes" id="UP001405405">
    <property type="component" value="Unassembled WGS sequence"/>
</dbReference>
<protein>
    <submittedName>
        <fullName evidence="1">Uncharacterized protein</fullName>
    </submittedName>
</protein>
<evidence type="ECO:0000313" key="2">
    <source>
        <dbReference type="Proteomes" id="UP001405405"/>
    </source>
</evidence>
<organism evidence="1 2">
    <name type="scientific">Chromobacterium indicum</name>
    <dbReference type="NCBI Taxonomy" id="3110228"/>
    <lineage>
        <taxon>Bacteria</taxon>
        <taxon>Pseudomonadati</taxon>
        <taxon>Pseudomonadota</taxon>
        <taxon>Betaproteobacteria</taxon>
        <taxon>Neisseriales</taxon>
        <taxon>Chromobacteriaceae</taxon>
        <taxon>Chromobacterium</taxon>
    </lineage>
</organism>